<evidence type="ECO:0000256" key="7">
    <source>
        <dbReference type="ARBA" id="ARBA00022989"/>
    </source>
</evidence>
<dbReference type="GO" id="GO:0009968">
    <property type="term" value="P:negative regulation of signal transduction"/>
    <property type="evidence" value="ECO:0007669"/>
    <property type="project" value="UniProtKB-KW"/>
</dbReference>
<organism evidence="10 11">
    <name type="scientific">Ceutorhynchus assimilis</name>
    <name type="common">cabbage seed weevil</name>
    <dbReference type="NCBI Taxonomy" id="467358"/>
    <lineage>
        <taxon>Eukaryota</taxon>
        <taxon>Metazoa</taxon>
        <taxon>Ecdysozoa</taxon>
        <taxon>Arthropoda</taxon>
        <taxon>Hexapoda</taxon>
        <taxon>Insecta</taxon>
        <taxon>Pterygota</taxon>
        <taxon>Neoptera</taxon>
        <taxon>Endopterygota</taxon>
        <taxon>Coleoptera</taxon>
        <taxon>Polyphaga</taxon>
        <taxon>Cucujiformia</taxon>
        <taxon>Curculionidae</taxon>
        <taxon>Ceutorhynchinae</taxon>
        <taxon>Ceutorhynchus</taxon>
    </lineage>
</organism>
<evidence type="ECO:0000256" key="4">
    <source>
        <dbReference type="ARBA" id="ARBA00022692"/>
    </source>
</evidence>
<evidence type="ECO:0000256" key="9">
    <source>
        <dbReference type="SAM" id="MobiDB-lite"/>
    </source>
</evidence>
<evidence type="ECO:0000313" key="10">
    <source>
        <dbReference type="EMBL" id="CAG9769864.1"/>
    </source>
</evidence>
<accession>A0A9N9QR91</accession>
<keyword evidence="5" id="KW-0734">Signal transduction inhibitor</keyword>
<dbReference type="AlphaFoldDB" id="A0A9N9QR91"/>
<evidence type="ECO:0000256" key="3">
    <source>
        <dbReference type="ARBA" id="ARBA00009908"/>
    </source>
</evidence>
<dbReference type="PANTHER" id="PTHR16514:SF3">
    <property type="entry name" value="LOW-DENSITY LIPOPROTEIN RECEPTOR CLASS A DOMAIN-CONTAINING PROTEIN 4-LIKE ISOFORM X1"/>
    <property type="match status" value="1"/>
</dbReference>
<protein>
    <submittedName>
        <fullName evidence="10">Uncharacterized protein</fullName>
    </submittedName>
</protein>
<evidence type="ECO:0000256" key="8">
    <source>
        <dbReference type="ARBA" id="ARBA00023136"/>
    </source>
</evidence>
<dbReference type="GO" id="GO:0031901">
    <property type="term" value="C:early endosome membrane"/>
    <property type="evidence" value="ECO:0007669"/>
    <property type="project" value="UniProtKB-SubCell"/>
</dbReference>
<dbReference type="Proteomes" id="UP001152799">
    <property type="component" value="Chromosome 6"/>
</dbReference>
<dbReference type="OrthoDB" id="10038550at2759"/>
<keyword evidence="6" id="KW-0967">Endosome</keyword>
<evidence type="ECO:0000256" key="6">
    <source>
        <dbReference type="ARBA" id="ARBA00022753"/>
    </source>
</evidence>
<evidence type="ECO:0000313" key="11">
    <source>
        <dbReference type="Proteomes" id="UP001152799"/>
    </source>
</evidence>
<evidence type="ECO:0000256" key="1">
    <source>
        <dbReference type="ARBA" id="ARBA00004146"/>
    </source>
</evidence>
<dbReference type="EMBL" id="OU892282">
    <property type="protein sequence ID" value="CAG9769864.1"/>
    <property type="molecule type" value="Genomic_DNA"/>
</dbReference>
<evidence type="ECO:0000256" key="5">
    <source>
        <dbReference type="ARBA" id="ARBA00022700"/>
    </source>
</evidence>
<feature type="compositionally biased region" description="Low complexity" evidence="9">
    <location>
        <begin position="240"/>
        <end position="249"/>
    </location>
</feature>
<proteinExistence type="inferred from homology"/>
<keyword evidence="7" id="KW-1133">Transmembrane helix</keyword>
<gene>
    <name evidence="10" type="ORF">CEUTPL_LOCUS10338</name>
</gene>
<feature type="region of interest" description="Disordered" evidence="9">
    <location>
        <begin position="240"/>
        <end position="281"/>
    </location>
</feature>
<comment type="similarity">
    <text evidence="3">Belongs to the PMEPA1 family.</text>
</comment>
<sequence length="281" mass="30105">MTVKQVTLVSCQTKDCCGCLNIKDLEKNILKKAFKKCFGVMRQKVHVNKKMLSVVSAGAAAGMGGMDRLRGGGRAAARELAASRERQVRLHAVRTDLTLNLPPSIALPDGEEHRTSYSSAAASRLQLRDAEQESEIYQKCIRPPPNRTVMDSDSPPPYRSSSAGVLASCSSSSGASSDWSSPSGNAPLVVRCHSMSSTSSTMTSKLGTHGGSHHHHHNASSQGGQKTDFLQRTVKIFTGKKTPTSTSSSHNMTPAPCVIVPQSRHQPRRDNATGPGHRPPV</sequence>
<name>A0A9N9QR91_9CUCU</name>
<feature type="compositionally biased region" description="Low complexity" evidence="9">
    <location>
        <begin position="159"/>
        <end position="183"/>
    </location>
</feature>
<keyword evidence="8" id="KW-0472">Membrane</keyword>
<dbReference type="InterPro" id="IPR043445">
    <property type="entry name" value="TMEPAI/LRAD4"/>
</dbReference>
<dbReference type="GO" id="GO:0070412">
    <property type="term" value="F:R-SMAD binding"/>
    <property type="evidence" value="ECO:0007669"/>
    <property type="project" value="InterPro"/>
</dbReference>
<feature type="region of interest" description="Disordered" evidence="9">
    <location>
        <begin position="198"/>
        <end position="227"/>
    </location>
</feature>
<comment type="subcellular location">
    <subcellularLocation>
        <location evidence="1">Early endosome membrane</location>
    </subcellularLocation>
    <subcellularLocation>
        <location evidence="2">Endosome membrane</location>
        <topology evidence="2">Single-pass membrane protein</topology>
    </subcellularLocation>
</comment>
<evidence type="ECO:0000256" key="2">
    <source>
        <dbReference type="ARBA" id="ARBA00004190"/>
    </source>
</evidence>
<dbReference type="PANTHER" id="PTHR16514">
    <property type="entry name" value="LOW DENSITY LIPOPROTEIN RECEPTOR CLASS A DOMAIN-CONTAINING 4A"/>
    <property type="match status" value="1"/>
</dbReference>
<keyword evidence="11" id="KW-1185">Reference proteome</keyword>
<reference evidence="10" key="1">
    <citation type="submission" date="2022-01" db="EMBL/GenBank/DDBJ databases">
        <authorList>
            <person name="King R."/>
        </authorList>
    </citation>
    <scope>NUCLEOTIDE SEQUENCE</scope>
</reference>
<feature type="region of interest" description="Disordered" evidence="9">
    <location>
        <begin position="136"/>
        <end position="183"/>
    </location>
</feature>
<dbReference type="GO" id="GO:0000139">
    <property type="term" value="C:Golgi membrane"/>
    <property type="evidence" value="ECO:0007669"/>
    <property type="project" value="TreeGrafter"/>
</dbReference>
<keyword evidence="4" id="KW-0812">Transmembrane</keyword>